<feature type="region of interest" description="Disordered" evidence="8">
    <location>
        <begin position="1328"/>
        <end position="1407"/>
    </location>
</feature>
<dbReference type="Pfam" id="PF00270">
    <property type="entry name" value="DEAD"/>
    <property type="match status" value="1"/>
</dbReference>
<feature type="compositionally biased region" description="Polar residues" evidence="8">
    <location>
        <begin position="1056"/>
        <end position="1078"/>
    </location>
</feature>
<dbReference type="InterPro" id="IPR001650">
    <property type="entry name" value="Helicase_C-like"/>
</dbReference>
<name>A0ABM1L850_GEKJA</name>
<feature type="region of interest" description="Disordered" evidence="8">
    <location>
        <begin position="978"/>
        <end position="1235"/>
    </location>
</feature>
<evidence type="ECO:0000256" key="2">
    <source>
        <dbReference type="ARBA" id="ARBA00009889"/>
    </source>
</evidence>
<protein>
    <submittedName>
        <fullName evidence="12">Fanconi anemia group M protein</fullName>
    </submittedName>
</protein>
<feature type="region of interest" description="Disordered" evidence="8">
    <location>
        <begin position="920"/>
        <end position="958"/>
    </location>
</feature>
<dbReference type="SMART" id="SM00490">
    <property type="entry name" value="HELICc"/>
    <property type="match status" value="1"/>
</dbReference>
<dbReference type="PANTHER" id="PTHR14025:SF20">
    <property type="entry name" value="FANCONI ANEMIA GROUP M PROTEIN"/>
    <property type="match status" value="1"/>
</dbReference>
<feature type="domain" description="Helicase ATP-binding" evidence="9">
    <location>
        <begin position="15"/>
        <end position="183"/>
    </location>
</feature>
<feature type="compositionally biased region" description="Polar residues" evidence="8">
    <location>
        <begin position="926"/>
        <end position="941"/>
    </location>
</feature>
<feature type="region of interest" description="Disordered" evidence="8">
    <location>
        <begin position="1621"/>
        <end position="1677"/>
    </location>
</feature>
<feature type="region of interest" description="Disordered" evidence="8">
    <location>
        <begin position="768"/>
        <end position="838"/>
    </location>
</feature>
<accession>A0ABM1L850</accession>
<dbReference type="SUPFAM" id="SSF52540">
    <property type="entry name" value="P-loop containing nucleoside triphosphate hydrolases"/>
    <property type="match status" value="1"/>
</dbReference>
<sequence length="1899" mass="208100">MAGLSMAERGYQVRAARAALEANTLLCLPTGLGKTLVAAVVLHNFYRWFPAGRAVFLAPTKPLVAQQRDACARLLRLPRRAMAQMTGGTQVADRKELWQNRRVFFLTPQIMVNDLSRGMCPAAEVKCLVIDEAHKALGNHAYCQVVKELCKYTQQFRILALSATPGSDTKAVQQVISNLLISHIELCSEDSPEIQPYSYERLVEKCVVPLGEELSEMRAAYIQVLEAFAGRLIRFRVLSQRDISALTKYQIILARDQFRKNPASCFSGVQQGIIEGDFALCISLYHGYELLLQMGMRSLYIFLSGIMDGSKGMTRARNELRRNEEFMTLYSQLENMFAAAAAETLANGNKRSGKEKLKPFIYSHPKLKKLEEVVVEHFKSWKEHKDQKPVESKPADTRVMIFSSFRDSVHEIAEMLSRHHPVVRVMTFVGHSTGKSAKGFTQKEQLEVVKHFRAGGYNTLVSTCVGEEGLDIGEVDLIVCFDAQKSPIRLVQRMGRTGRKRQGRIVVILSEGREERTYNQSQSNKRSLLKAISENKVLRLYQHSPRMIPEGVNPKMHRMLITPQECERDTSPPSPTEGRAVSLQQKWLPGYTGAGAKQTDASESWYLTAEEFEVWNRSYRVKAEDGLKQPVMPPSSFETLEDGEKKTQAGEVRELSLTEWRLWQNRPVPTHLVDHSDRCLNFISSMETIEQMRYEEGDCSYELRIQPYFHPEDVDASVLKRSKSVLDSLAAPKASLSRKALGAASKADPCSSSQHLDAEGWPLFKAAPVHSTKRPPAPRAEVEGHSKERGSPSGLLLLLDEDPGPEAWPEGSEDRGGMSASVARDSPRAVKGCKSGDGLSVESDSGCFSEDNLPRPSSLFYLPALEKDSLALPVPCAGEDPSCGREALLSAARLLSQSPPSLNQLFESEEASACADRYPPAKLATSPESQRPSVTSQSTSELPGFPKPSPVSNCVLEASVGNNNDDLAWDEVFDSNDEVQIGTERRDSPVTSRDLAVSSLRRDAVGGREASCENPGGNRSPGEEQGSGLLFRREHASTRSSLSEGKGRKRSGQRGLCSQASTPAEDPGTSQRQPSSECVTDGLGDPVSSLLRHQDQALEAADDAGEGALPPEEPYDVSQELFSVNFDLGFSLQESEDEDAEPAGPKEDNGSHIADGSPSNGTSARESPLPWSPSSLERPKVSTPAPSQNPNCGLTRTADVIPGASPWTPAGDTLCRSPGPARCGFSTPKSGRMMNSPVSRGAKLNCFFGNRLGSPRGAVPSKAGTETVKKPAAKPTDGIEGFASQGTGSGECKNRKSHDLISAEAGASSGSEDEVIFIGKRKRNVLMSPNLDWSSDESTGCSRKANRTGAAESRKPGRGVKRQKHSDGNTIKNAAKQFLDEEAELSDEGGVEVSSDEVDSEQDLMGSSLHQFLDDETQIMQDLNESEMQAVYLKSVRSPAVSNRRGRTVPKPYNPAAIFSQVPEPDESYLEDSFCVREGEEEEEEVQPKGSSSDGEEICLNFDLLEEESFADGGRKQYRTRRRRKLKEACAEKPQNAPPLRKKPSRVQILDDSSEDEGRASPEPLVGLPPNVEPGAASRLALPRALDSSLPRRIPTPKSRIQPPQESRARGLLALKASVAEELDFRPPQDKGPGRSELLGRDLRSTLQPGESSELPAAPRPAPRLPPPGSPGKPAPLCILADSREISSGPDVISALKALHGVKVQVCSLGSCDYIVSSRLAVERKCQAELLNGAQRSKAAQRVQQLRSKFDRVCVILEKERARAGEAQKGFHRTKPYDGVLSAFIRAGIRVLFSSCQEETAELLKELSLVEQRKNAAILVPTEVQGPRRDALQFYLSVPCVSYVTALALCHGFRSVKEVADSSPSELAARARLSQQKAEELHRYLRYGFDKQMLPERVT</sequence>
<evidence type="ECO:0000256" key="7">
    <source>
        <dbReference type="ARBA" id="ARBA00023242"/>
    </source>
</evidence>
<evidence type="ECO:0000256" key="4">
    <source>
        <dbReference type="ARBA" id="ARBA00022801"/>
    </source>
</evidence>
<dbReference type="InterPro" id="IPR027417">
    <property type="entry name" value="P-loop_NTPase"/>
</dbReference>
<dbReference type="Pfam" id="PF16783">
    <property type="entry name" value="FANCM-MHF_bd"/>
    <property type="match status" value="1"/>
</dbReference>
<feature type="region of interest" description="Disordered" evidence="8">
    <location>
        <begin position="1439"/>
        <end position="1498"/>
    </location>
</feature>
<keyword evidence="7" id="KW-0539">Nucleus</keyword>
<dbReference type="SUPFAM" id="SSF52980">
    <property type="entry name" value="Restriction endonuclease-like"/>
    <property type="match status" value="1"/>
</dbReference>
<dbReference type="CDD" id="cd18801">
    <property type="entry name" value="SF2_C_FANCM_Hef"/>
    <property type="match status" value="1"/>
</dbReference>
<evidence type="ECO:0000259" key="9">
    <source>
        <dbReference type="PROSITE" id="PS51192"/>
    </source>
</evidence>
<dbReference type="PANTHER" id="PTHR14025">
    <property type="entry name" value="FANCONI ANEMIA GROUP M FANCM FAMILY MEMBER"/>
    <property type="match status" value="1"/>
</dbReference>
<keyword evidence="5" id="KW-0347">Helicase</keyword>
<dbReference type="SUPFAM" id="SSF47781">
    <property type="entry name" value="RuvA domain 2-like"/>
    <property type="match status" value="1"/>
</dbReference>
<feature type="compositionally biased region" description="Low complexity" evidence="8">
    <location>
        <begin position="1165"/>
        <end position="1176"/>
    </location>
</feature>
<dbReference type="InterPro" id="IPR044749">
    <property type="entry name" value="FANCM_DEXDc"/>
</dbReference>
<evidence type="ECO:0000256" key="1">
    <source>
        <dbReference type="ARBA" id="ARBA00004123"/>
    </source>
</evidence>
<dbReference type="InterPro" id="IPR010994">
    <property type="entry name" value="RuvA_2-like"/>
</dbReference>
<dbReference type="CDD" id="cd12091">
    <property type="entry name" value="FANCM_ID"/>
    <property type="match status" value="1"/>
</dbReference>
<evidence type="ECO:0000256" key="5">
    <source>
        <dbReference type="ARBA" id="ARBA00022806"/>
    </source>
</evidence>
<dbReference type="InterPro" id="IPR039686">
    <property type="entry name" value="FANCM/Mph1-like_ID"/>
</dbReference>
<keyword evidence="6" id="KW-0067">ATP-binding</keyword>
<feature type="compositionally biased region" description="Polar residues" evidence="8">
    <location>
        <begin position="1184"/>
        <end position="1194"/>
    </location>
</feature>
<feature type="compositionally biased region" description="Polar residues" evidence="8">
    <location>
        <begin position="1331"/>
        <end position="1341"/>
    </location>
</feature>
<feature type="compositionally biased region" description="Basic and acidic residues" evidence="8">
    <location>
        <begin position="780"/>
        <end position="790"/>
    </location>
</feature>
<dbReference type="Pfam" id="PF02732">
    <property type="entry name" value="ERCC4"/>
    <property type="match status" value="1"/>
</dbReference>
<keyword evidence="11" id="KW-1185">Reference proteome</keyword>
<dbReference type="InterPro" id="IPR011545">
    <property type="entry name" value="DEAD/DEAH_box_helicase_dom"/>
</dbReference>
<dbReference type="Gene3D" id="3.40.50.10130">
    <property type="match status" value="1"/>
</dbReference>
<dbReference type="Proteomes" id="UP000694871">
    <property type="component" value="Unplaced"/>
</dbReference>
<evidence type="ECO:0000256" key="3">
    <source>
        <dbReference type="ARBA" id="ARBA00022741"/>
    </source>
</evidence>
<dbReference type="InterPro" id="IPR047418">
    <property type="entry name" value="XPF_nuclease_FANCM"/>
</dbReference>
<feature type="region of interest" description="Disordered" evidence="8">
    <location>
        <begin position="1510"/>
        <end position="1608"/>
    </location>
</feature>
<dbReference type="Gene3D" id="3.40.50.300">
    <property type="entry name" value="P-loop containing nucleotide triphosphate hydrolases"/>
    <property type="match status" value="2"/>
</dbReference>
<organism evidence="11 12">
    <name type="scientific">Gekko japonicus</name>
    <name type="common">Schlegel's Japanese gecko</name>
    <dbReference type="NCBI Taxonomy" id="146911"/>
    <lineage>
        <taxon>Eukaryota</taxon>
        <taxon>Metazoa</taxon>
        <taxon>Chordata</taxon>
        <taxon>Craniata</taxon>
        <taxon>Vertebrata</taxon>
        <taxon>Euteleostomi</taxon>
        <taxon>Lepidosauria</taxon>
        <taxon>Squamata</taxon>
        <taxon>Bifurcata</taxon>
        <taxon>Gekkota</taxon>
        <taxon>Gekkonidae</taxon>
        <taxon>Gekkoninae</taxon>
        <taxon>Gekko</taxon>
    </lineage>
</organism>
<dbReference type="PROSITE" id="PS51192">
    <property type="entry name" value="HELICASE_ATP_BIND_1"/>
    <property type="match status" value="1"/>
</dbReference>
<feature type="compositionally biased region" description="Pro residues" evidence="8">
    <location>
        <begin position="1658"/>
        <end position="1674"/>
    </location>
</feature>
<feature type="compositionally biased region" description="Acidic residues" evidence="8">
    <location>
        <begin position="1380"/>
        <end position="1402"/>
    </location>
</feature>
<dbReference type="CDD" id="cd20077">
    <property type="entry name" value="XPF_nuclease_FANCM"/>
    <property type="match status" value="1"/>
</dbReference>
<dbReference type="InterPro" id="IPR006166">
    <property type="entry name" value="ERCC4_domain"/>
</dbReference>
<dbReference type="CDD" id="cd18033">
    <property type="entry name" value="DEXDc_FANCM"/>
    <property type="match status" value="1"/>
</dbReference>
<keyword evidence="3" id="KW-0547">Nucleotide-binding</keyword>
<reference evidence="12" key="1">
    <citation type="submission" date="2025-08" db="UniProtKB">
        <authorList>
            <consortium name="RefSeq"/>
        </authorList>
    </citation>
    <scope>IDENTIFICATION</scope>
</reference>
<gene>
    <name evidence="12" type="primary">FANCM</name>
</gene>
<dbReference type="InterPro" id="IPR011335">
    <property type="entry name" value="Restrct_endonuc-II-like"/>
</dbReference>
<evidence type="ECO:0000259" key="10">
    <source>
        <dbReference type="PROSITE" id="PS51194"/>
    </source>
</evidence>
<dbReference type="GeneID" id="107123405"/>
<dbReference type="InterPro" id="IPR014001">
    <property type="entry name" value="Helicase_ATP-bd"/>
</dbReference>
<dbReference type="SMART" id="SM00891">
    <property type="entry name" value="ERCC4"/>
    <property type="match status" value="1"/>
</dbReference>
<comment type="subcellular location">
    <subcellularLocation>
        <location evidence="1">Nucleus</location>
    </subcellularLocation>
</comment>
<proteinExistence type="inferred from homology"/>
<feature type="domain" description="Helicase C-terminal" evidence="10">
    <location>
        <begin position="369"/>
        <end position="560"/>
    </location>
</feature>
<evidence type="ECO:0000313" key="12">
    <source>
        <dbReference type="RefSeq" id="XP_015282137.1"/>
    </source>
</evidence>
<evidence type="ECO:0000256" key="6">
    <source>
        <dbReference type="ARBA" id="ARBA00022840"/>
    </source>
</evidence>
<dbReference type="SMART" id="SM00487">
    <property type="entry name" value="DEXDc"/>
    <property type="match status" value="1"/>
</dbReference>
<evidence type="ECO:0000313" key="11">
    <source>
        <dbReference type="Proteomes" id="UP000694871"/>
    </source>
</evidence>
<dbReference type="Gene3D" id="1.20.1320.20">
    <property type="entry name" value="hef helicase domain"/>
    <property type="match status" value="1"/>
</dbReference>
<keyword evidence="4" id="KW-0378">Hydrolase</keyword>
<feature type="region of interest" description="Disordered" evidence="8">
    <location>
        <begin position="1255"/>
        <end position="1295"/>
    </location>
</feature>
<feature type="compositionally biased region" description="Basic and acidic residues" evidence="8">
    <location>
        <begin position="1623"/>
        <end position="1644"/>
    </location>
</feature>
<dbReference type="Pfam" id="PF00271">
    <property type="entry name" value="Helicase_C"/>
    <property type="match status" value="1"/>
</dbReference>
<evidence type="ECO:0000256" key="8">
    <source>
        <dbReference type="SAM" id="MobiDB-lite"/>
    </source>
</evidence>
<feature type="compositionally biased region" description="Basic residues" evidence="8">
    <location>
        <begin position="1516"/>
        <end position="1526"/>
    </location>
</feature>
<dbReference type="PROSITE" id="PS51194">
    <property type="entry name" value="HELICASE_CTER"/>
    <property type="match status" value="1"/>
</dbReference>
<dbReference type="InterPro" id="IPR031879">
    <property type="entry name" value="FANCM-MHF-bd"/>
</dbReference>
<dbReference type="Gene3D" id="1.10.150.20">
    <property type="entry name" value="5' to 3' exonuclease, C-terminal subdomain"/>
    <property type="match status" value="1"/>
</dbReference>
<comment type="similarity">
    <text evidence="2">Belongs to the DEAD box helicase family. DEAH subfamily. FANCM sub-subfamily.</text>
</comment>
<dbReference type="RefSeq" id="XP_015282137.1">
    <property type="nucleotide sequence ID" value="XM_015426651.1"/>
</dbReference>